<name>A0A7T0G1C2_9BACT</name>
<feature type="binding site" evidence="2">
    <location>
        <begin position="12"/>
        <end position="20"/>
    </location>
    <ligand>
        <name>ATP</name>
        <dbReference type="ChEBI" id="CHEBI:30616"/>
    </ligand>
</feature>
<reference evidence="4 5" key="1">
    <citation type="submission" date="2020-02" db="EMBL/GenBank/DDBJ databases">
        <title>Genomic and physiological characterization of two novel Nitrospinaceae genera.</title>
        <authorList>
            <person name="Mueller A.J."/>
            <person name="Jung M.-Y."/>
            <person name="Strachan C.R."/>
            <person name="Herbold C.W."/>
            <person name="Kirkegaard R.H."/>
            <person name="Daims H."/>
        </authorList>
    </citation>
    <scope>NUCLEOTIDE SEQUENCE [LARGE SCALE GENOMIC DNA]</scope>
    <source>
        <strain evidence="4">EB</strain>
    </source>
</reference>
<dbReference type="InterPro" id="IPR031314">
    <property type="entry name" value="DNK_dom"/>
</dbReference>
<evidence type="ECO:0000259" key="3">
    <source>
        <dbReference type="Pfam" id="PF01712"/>
    </source>
</evidence>
<dbReference type="KEGG" id="nli:G3M70_13340"/>
<dbReference type="AlphaFoldDB" id="A0A7T0G1C2"/>
<dbReference type="PANTHER" id="PTHR10513:SF46">
    <property type="entry name" value="DEOXYGUANOSINE KINASE"/>
    <property type="match status" value="1"/>
</dbReference>
<dbReference type="InterPro" id="IPR002624">
    <property type="entry name" value="DCK/DGK"/>
</dbReference>
<dbReference type="EMBL" id="CP048685">
    <property type="protein sequence ID" value="QPJ62808.1"/>
    <property type="molecule type" value="Genomic_DNA"/>
</dbReference>
<dbReference type="CDD" id="cd01673">
    <property type="entry name" value="dNK"/>
    <property type="match status" value="1"/>
</dbReference>
<evidence type="ECO:0000256" key="2">
    <source>
        <dbReference type="PIRSR" id="PIRSR000705-3"/>
    </source>
</evidence>
<feature type="domain" description="Deoxynucleoside kinase" evidence="3">
    <location>
        <begin position="8"/>
        <end position="200"/>
    </location>
</feature>
<evidence type="ECO:0000256" key="1">
    <source>
        <dbReference type="PIRSR" id="PIRSR000705-1"/>
    </source>
</evidence>
<dbReference type="GO" id="GO:0019136">
    <property type="term" value="F:deoxynucleoside kinase activity"/>
    <property type="evidence" value="ECO:0007669"/>
    <property type="project" value="InterPro"/>
</dbReference>
<feature type="binding site" evidence="2">
    <location>
        <begin position="138"/>
        <end position="142"/>
    </location>
    <ligand>
        <name>ATP</name>
        <dbReference type="ChEBI" id="CHEBI:30616"/>
    </ligand>
</feature>
<dbReference type="Pfam" id="PF01712">
    <property type="entry name" value="dNK"/>
    <property type="match status" value="1"/>
</dbReference>
<keyword evidence="4" id="KW-0808">Transferase</keyword>
<dbReference type="Proteomes" id="UP000594688">
    <property type="component" value="Chromosome"/>
</dbReference>
<evidence type="ECO:0000313" key="5">
    <source>
        <dbReference type="Proteomes" id="UP000594688"/>
    </source>
</evidence>
<organism evidence="4 5">
    <name type="scientific">Candidatus Nitronauta litoralis</name>
    <dbReference type="NCBI Taxonomy" id="2705533"/>
    <lineage>
        <taxon>Bacteria</taxon>
        <taxon>Pseudomonadati</taxon>
        <taxon>Nitrospinota/Tectimicrobiota group</taxon>
        <taxon>Nitrospinota</taxon>
        <taxon>Nitrospinia</taxon>
        <taxon>Nitrospinales</taxon>
        <taxon>Nitrospinaceae</taxon>
        <taxon>Candidatus Nitronauta</taxon>
    </lineage>
</organism>
<keyword evidence="2" id="KW-0547">Nucleotide-binding</keyword>
<accession>A0A7T0G1C2</accession>
<dbReference type="GO" id="GO:0005524">
    <property type="term" value="F:ATP binding"/>
    <property type="evidence" value="ECO:0007669"/>
    <property type="project" value="UniProtKB-KW"/>
</dbReference>
<evidence type="ECO:0000313" key="4">
    <source>
        <dbReference type="EMBL" id="QPJ62808.1"/>
    </source>
</evidence>
<dbReference type="Gene3D" id="3.40.50.300">
    <property type="entry name" value="P-loop containing nucleotide triphosphate hydrolases"/>
    <property type="match status" value="1"/>
</dbReference>
<dbReference type="PIRSF" id="PIRSF000705">
    <property type="entry name" value="DNK"/>
    <property type="match status" value="1"/>
</dbReference>
<dbReference type="GO" id="GO:0005737">
    <property type="term" value="C:cytoplasm"/>
    <property type="evidence" value="ECO:0007669"/>
    <property type="project" value="TreeGrafter"/>
</dbReference>
<dbReference type="PANTHER" id="PTHR10513">
    <property type="entry name" value="DEOXYNUCLEOSIDE KINASE"/>
    <property type="match status" value="1"/>
</dbReference>
<proteinExistence type="predicted"/>
<keyword evidence="4" id="KW-0418">Kinase</keyword>
<feature type="active site" description="Proton acceptor" evidence="1">
    <location>
        <position position="86"/>
    </location>
</feature>
<keyword evidence="2" id="KW-0067">ATP-binding</keyword>
<gene>
    <name evidence="4" type="ORF">G3M70_13340</name>
</gene>
<protein>
    <submittedName>
        <fullName evidence="4">Deoxynucleoside kinase</fullName>
    </submittedName>
</protein>
<dbReference type="InterPro" id="IPR027417">
    <property type="entry name" value="P-loop_NTPase"/>
</dbReference>
<sequence length="213" mass="25242">MELEPKLIAIEGPIGAGKTTLSNLLAQEFSARLVLEVDEENPFISKFYEDRLSNAFQTQIFFLMSRYNQYRALEQRDLFSQVIITDYLFQRDRIFAGINLDGNELHLYEQIYNLIKIKIPQPDLVVYLQADTPILYERIQKRGREYEALIEYSYLEEVNRAFNNFFFYYTETPLLVVNTNEIDIVDKKIDLQELIKKINQHRIGREYYNPLGS</sequence>
<dbReference type="SUPFAM" id="SSF52540">
    <property type="entry name" value="P-loop containing nucleoside triphosphate hydrolases"/>
    <property type="match status" value="1"/>
</dbReference>
<dbReference type="InterPro" id="IPR050566">
    <property type="entry name" value="Deoxyribonucleoside_kinase"/>
</dbReference>